<evidence type="ECO:0000313" key="8">
    <source>
        <dbReference type="Proteomes" id="UP000037425"/>
    </source>
</evidence>
<proteinExistence type="inferred from homology"/>
<dbReference type="EMBL" id="LGAP01000032">
    <property type="protein sequence ID" value="KOF13877.1"/>
    <property type="molecule type" value="Genomic_DNA"/>
</dbReference>
<evidence type="ECO:0000313" key="7">
    <source>
        <dbReference type="EMBL" id="KOF13877.1"/>
    </source>
</evidence>
<dbReference type="PANTHER" id="PTHR43820">
    <property type="entry name" value="HIGH-AFFINITY BRANCHED-CHAIN AMINO ACID TRANSPORT ATP-BINDING PROTEIN LIVF"/>
    <property type="match status" value="1"/>
</dbReference>
<dbReference type="RefSeq" id="WP_053252349.1">
    <property type="nucleotide sequence ID" value="NZ_LGAP01000032.1"/>
</dbReference>
<dbReference type="GO" id="GO:0005524">
    <property type="term" value="F:ATP binding"/>
    <property type="evidence" value="ECO:0007669"/>
    <property type="project" value="UniProtKB-KW"/>
</dbReference>
<dbReference type="GO" id="GO:0015807">
    <property type="term" value="P:L-amino acid transport"/>
    <property type="evidence" value="ECO:0007669"/>
    <property type="project" value="TreeGrafter"/>
</dbReference>
<dbReference type="InterPro" id="IPR003593">
    <property type="entry name" value="AAA+_ATPase"/>
</dbReference>
<dbReference type="PANTHER" id="PTHR43820:SF4">
    <property type="entry name" value="HIGH-AFFINITY BRANCHED-CHAIN AMINO ACID TRANSPORT ATP-BINDING PROTEIN LIVF"/>
    <property type="match status" value="1"/>
</dbReference>
<dbReference type="InterPro" id="IPR017871">
    <property type="entry name" value="ABC_transporter-like_CS"/>
</dbReference>
<dbReference type="InterPro" id="IPR027417">
    <property type="entry name" value="P-loop_NTPase"/>
</dbReference>
<evidence type="ECO:0000256" key="4">
    <source>
        <dbReference type="ARBA" id="ARBA00022840"/>
    </source>
</evidence>
<evidence type="ECO:0000256" key="5">
    <source>
        <dbReference type="ARBA" id="ARBA00022970"/>
    </source>
</evidence>
<keyword evidence="3" id="KW-0547">Nucleotide-binding</keyword>
<sequence length="236" mass="25507">MNILTVRDLSAGYGATDVLHKVNFTVEQGTIVALLGANGAGKTTILRALSGLLPSRGVVEFGGTDLRQCSPARRVELGLAHIPQGRGTFGDFSVEENLAAGAFTIRDKKQIAEDMERWYSVFPRLAERRRQQAGSLSGGEQQMLALARALMSRPKLLMCDEPSLGLAPAITEQIFEIFKSLNDEHGMTLLIVEQNADLTLQFAHTAYVMEAGDITVSGLASELLSNEAVQQSYLGV</sequence>
<accession>A0A0L8BGS4</accession>
<dbReference type="PATRIC" id="fig|106592.7.peg.5034"/>
<comment type="caution">
    <text evidence="7">The sequence shown here is derived from an EMBL/GenBank/DDBJ whole genome shotgun (WGS) entry which is preliminary data.</text>
</comment>
<keyword evidence="2" id="KW-0813">Transport</keyword>
<dbReference type="Gene3D" id="3.40.50.300">
    <property type="entry name" value="P-loop containing nucleotide triphosphate hydrolases"/>
    <property type="match status" value="1"/>
</dbReference>
<dbReference type="InterPro" id="IPR052156">
    <property type="entry name" value="BCAA_Transport_ATP-bd_LivF"/>
</dbReference>
<dbReference type="GO" id="GO:0016887">
    <property type="term" value="F:ATP hydrolysis activity"/>
    <property type="evidence" value="ECO:0007669"/>
    <property type="project" value="InterPro"/>
</dbReference>
<organism evidence="7 8">
    <name type="scientific">Ensifer adhaerens</name>
    <name type="common">Sinorhizobium morelense</name>
    <dbReference type="NCBI Taxonomy" id="106592"/>
    <lineage>
        <taxon>Bacteria</taxon>
        <taxon>Pseudomonadati</taxon>
        <taxon>Pseudomonadota</taxon>
        <taxon>Alphaproteobacteria</taxon>
        <taxon>Hyphomicrobiales</taxon>
        <taxon>Rhizobiaceae</taxon>
        <taxon>Sinorhizobium/Ensifer group</taxon>
        <taxon>Ensifer</taxon>
    </lineage>
</organism>
<keyword evidence="5" id="KW-0029">Amino-acid transport</keyword>
<dbReference type="SMART" id="SM00382">
    <property type="entry name" value="AAA"/>
    <property type="match status" value="1"/>
</dbReference>
<dbReference type="Proteomes" id="UP000037425">
    <property type="component" value="Unassembled WGS sequence"/>
</dbReference>
<dbReference type="PROSITE" id="PS00211">
    <property type="entry name" value="ABC_TRANSPORTER_1"/>
    <property type="match status" value="1"/>
</dbReference>
<evidence type="ECO:0000256" key="1">
    <source>
        <dbReference type="ARBA" id="ARBA00005417"/>
    </source>
</evidence>
<dbReference type="InterPro" id="IPR003439">
    <property type="entry name" value="ABC_transporter-like_ATP-bd"/>
</dbReference>
<dbReference type="GO" id="GO:0015658">
    <property type="term" value="F:branched-chain amino acid transmembrane transporter activity"/>
    <property type="evidence" value="ECO:0007669"/>
    <property type="project" value="TreeGrafter"/>
</dbReference>
<keyword evidence="4 7" id="KW-0067">ATP-binding</keyword>
<dbReference type="AlphaFoldDB" id="A0A0L8BGS4"/>
<reference evidence="8" key="1">
    <citation type="submission" date="2015-07" db="EMBL/GenBank/DDBJ databases">
        <title>Whole genome sequence of an Ensifer adhaerens strain isolated from a cave pool in the Wind Cave National Park.</title>
        <authorList>
            <person name="Eng W.W.H."/>
            <person name="Gan H.M."/>
            <person name="Barton H.A."/>
            <person name="Savka M.A."/>
        </authorList>
    </citation>
    <scope>NUCLEOTIDE SEQUENCE [LARGE SCALE GENOMIC DNA]</scope>
    <source>
        <strain evidence="8">SD006</strain>
    </source>
</reference>
<evidence type="ECO:0000259" key="6">
    <source>
        <dbReference type="PROSITE" id="PS50893"/>
    </source>
</evidence>
<feature type="domain" description="ABC transporter" evidence="6">
    <location>
        <begin position="4"/>
        <end position="236"/>
    </location>
</feature>
<dbReference type="PROSITE" id="PS50893">
    <property type="entry name" value="ABC_TRANSPORTER_2"/>
    <property type="match status" value="1"/>
</dbReference>
<gene>
    <name evidence="7" type="ORF">AC244_29395</name>
</gene>
<dbReference type="Pfam" id="PF00005">
    <property type="entry name" value="ABC_tran"/>
    <property type="match status" value="1"/>
</dbReference>
<comment type="similarity">
    <text evidence="1">Belongs to the ABC transporter superfamily.</text>
</comment>
<protein>
    <submittedName>
        <fullName evidence="7">ABC transporter ATP-binding protein</fullName>
    </submittedName>
</protein>
<evidence type="ECO:0000256" key="2">
    <source>
        <dbReference type="ARBA" id="ARBA00022448"/>
    </source>
</evidence>
<name>A0A0L8BGS4_ENSAD</name>
<evidence type="ECO:0000256" key="3">
    <source>
        <dbReference type="ARBA" id="ARBA00022741"/>
    </source>
</evidence>
<dbReference type="CDD" id="cd03224">
    <property type="entry name" value="ABC_TM1139_LivF_branched"/>
    <property type="match status" value="1"/>
</dbReference>
<dbReference type="SUPFAM" id="SSF52540">
    <property type="entry name" value="P-loop containing nucleoside triphosphate hydrolases"/>
    <property type="match status" value="1"/>
</dbReference>
<dbReference type="OrthoDB" id="9806149at2"/>